<protein>
    <submittedName>
        <fullName evidence="1">Uncharacterized protein</fullName>
    </submittedName>
</protein>
<organism evidence="1 2">
    <name type="scientific">Persea americana</name>
    <name type="common">Avocado</name>
    <dbReference type="NCBI Taxonomy" id="3435"/>
    <lineage>
        <taxon>Eukaryota</taxon>
        <taxon>Viridiplantae</taxon>
        <taxon>Streptophyta</taxon>
        <taxon>Embryophyta</taxon>
        <taxon>Tracheophyta</taxon>
        <taxon>Spermatophyta</taxon>
        <taxon>Magnoliopsida</taxon>
        <taxon>Magnoliidae</taxon>
        <taxon>Laurales</taxon>
        <taxon>Lauraceae</taxon>
        <taxon>Persea</taxon>
    </lineage>
</organism>
<sequence length="272" mass="31104">MCRSTENHGAVPKERDRLRFRAFYVRLSISISKNSLPETLTLLYLPRINGTLLDINDAKIRPDSASYVALHRVRSAEKRSGPLGEAVFASSDRVRVCEGVRFEVYLKEERVLKGIFRKNEEDLWRLDCKCSMERELGISEAEVGVAGERCGVVRERVEMQARRRNGWGCFGLEEIPEEREVDFDVYDCDCGDCGEREMRSDGEGEGEDSEAEERNGTVEMEEEEEEEELGMEGVRWAVDLGIWVICLGVGILVSKASSKGDFWRYQTRRRLS</sequence>
<dbReference type="Proteomes" id="UP001234297">
    <property type="component" value="Chromosome 6"/>
</dbReference>
<name>A0ACC2L147_PERAE</name>
<evidence type="ECO:0000313" key="2">
    <source>
        <dbReference type="Proteomes" id="UP001234297"/>
    </source>
</evidence>
<comment type="caution">
    <text evidence="1">The sequence shown here is derived from an EMBL/GenBank/DDBJ whole genome shotgun (WGS) entry which is preliminary data.</text>
</comment>
<reference evidence="1 2" key="1">
    <citation type="journal article" date="2022" name="Hortic Res">
        <title>A haplotype resolved chromosomal level avocado genome allows analysis of novel avocado genes.</title>
        <authorList>
            <person name="Nath O."/>
            <person name="Fletcher S.J."/>
            <person name="Hayward A."/>
            <person name="Shaw L.M."/>
            <person name="Masouleh A.K."/>
            <person name="Furtado A."/>
            <person name="Henry R.J."/>
            <person name="Mitter N."/>
        </authorList>
    </citation>
    <scope>NUCLEOTIDE SEQUENCE [LARGE SCALE GENOMIC DNA]</scope>
    <source>
        <strain evidence="2">cv. Hass</strain>
    </source>
</reference>
<accession>A0ACC2L147</accession>
<proteinExistence type="predicted"/>
<dbReference type="EMBL" id="CM056814">
    <property type="protein sequence ID" value="KAJ8627078.1"/>
    <property type="molecule type" value="Genomic_DNA"/>
</dbReference>
<gene>
    <name evidence="1" type="ORF">MRB53_020385</name>
</gene>
<evidence type="ECO:0000313" key="1">
    <source>
        <dbReference type="EMBL" id="KAJ8627078.1"/>
    </source>
</evidence>
<keyword evidence="2" id="KW-1185">Reference proteome</keyword>